<evidence type="ECO:0000256" key="5">
    <source>
        <dbReference type="ARBA" id="ARBA00022970"/>
    </source>
</evidence>
<gene>
    <name evidence="10" type="ORF">Aglo03_40790</name>
</gene>
<sequence length="267" mass="28392">MVLDTPHTLEVVRRRGFAARWGVGAVLVAAVGWLAVTVATSPNLDWVVIGDYFLSTPIMAGVGTTLVLTFATLGIGLVLGAVLAMMSQSRNPVAGVAASGYIWFFRGVPLVVQIVFWFNLSLLFPSLGFAETNAVITPFLAAMLGLGLHEAAYLAEIIRGGFLAVPRGQVDAALTIGMTRARATRLIVLPQSIRVILPALGNQFVLILKGTSLVSVIGGGDLMTRAQQVYGQNYQVIALLLVATGWYLVLVTLAGIGQRFLERWAAA</sequence>
<dbReference type="GO" id="GO:0022857">
    <property type="term" value="F:transmembrane transporter activity"/>
    <property type="evidence" value="ECO:0007669"/>
    <property type="project" value="InterPro"/>
</dbReference>
<dbReference type="PANTHER" id="PTHR30614">
    <property type="entry name" value="MEMBRANE COMPONENT OF AMINO ACID ABC TRANSPORTER"/>
    <property type="match status" value="1"/>
</dbReference>
<evidence type="ECO:0000256" key="1">
    <source>
        <dbReference type="ARBA" id="ARBA00004651"/>
    </source>
</evidence>
<evidence type="ECO:0000256" key="2">
    <source>
        <dbReference type="ARBA" id="ARBA00022448"/>
    </source>
</evidence>
<keyword evidence="7 8" id="KW-0472">Membrane</keyword>
<keyword evidence="2 8" id="KW-0813">Transport</keyword>
<dbReference type="InterPro" id="IPR010065">
    <property type="entry name" value="AA_ABC_transptr_permease_3TM"/>
</dbReference>
<dbReference type="GO" id="GO:0043190">
    <property type="term" value="C:ATP-binding cassette (ABC) transporter complex"/>
    <property type="evidence" value="ECO:0007669"/>
    <property type="project" value="InterPro"/>
</dbReference>
<dbReference type="EMBL" id="BSSD01000006">
    <property type="protein sequence ID" value="GLW93263.1"/>
    <property type="molecule type" value="Genomic_DNA"/>
</dbReference>
<feature type="transmembrane region" description="Helical" evidence="8">
    <location>
        <begin position="103"/>
        <end position="124"/>
    </location>
</feature>
<comment type="subcellular location">
    <subcellularLocation>
        <location evidence="1 8">Cell membrane</location>
        <topology evidence="1 8">Multi-pass membrane protein</topology>
    </subcellularLocation>
</comment>
<keyword evidence="11" id="KW-1185">Reference proteome</keyword>
<dbReference type="InterPro" id="IPR043429">
    <property type="entry name" value="ArtM/GltK/GlnP/TcyL/YhdX-like"/>
</dbReference>
<feature type="transmembrane region" description="Helical" evidence="8">
    <location>
        <begin position="21"/>
        <end position="38"/>
    </location>
</feature>
<keyword evidence="6 8" id="KW-1133">Transmembrane helix</keyword>
<evidence type="ECO:0000313" key="10">
    <source>
        <dbReference type="EMBL" id="GLW93263.1"/>
    </source>
</evidence>
<accession>A0A9W6QMS0</accession>
<dbReference type="Proteomes" id="UP001165042">
    <property type="component" value="Unassembled WGS sequence"/>
</dbReference>
<organism evidence="10 11">
    <name type="scientific">Actinokineospora globicatena</name>
    <dbReference type="NCBI Taxonomy" id="103729"/>
    <lineage>
        <taxon>Bacteria</taxon>
        <taxon>Bacillati</taxon>
        <taxon>Actinomycetota</taxon>
        <taxon>Actinomycetes</taxon>
        <taxon>Pseudonocardiales</taxon>
        <taxon>Pseudonocardiaceae</taxon>
        <taxon>Actinokineospora</taxon>
    </lineage>
</organism>
<dbReference type="Pfam" id="PF00528">
    <property type="entry name" value="BPD_transp_1"/>
    <property type="match status" value="1"/>
</dbReference>
<dbReference type="NCBIfam" id="TIGR01726">
    <property type="entry name" value="HEQRo_perm_3TM"/>
    <property type="match status" value="1"/>
</dbReference>
<dbReference type="InterPro" id="IPR035906">
    <property type="entry name" value="MetI-like_sf"/>
</dbReference>
<protein>
    <recommendedName>
        <fullName evidence="9">ABC transmembrane type-1 domain-containing protein</fullName>
    </recommendedName>
</protein>
<reference evidence="10" key="1">
    <citation type="submission" date="2023-02" db="EMBL/GenBank/DDBJ databases">
        <title>Actinokineospora globicatena NBRC 15670.</title>
        <authorList>
            <person name="Ichikawa N."/>
            <person name="Sato H."/>
            <person name="Tonouchi N."/>
        </authorList>
    </citation>
    <scope>NUCLEOTIDE SEQUENCE</scope>
    <source>
        <strain evidence="10">NBRC 15670</strain>
    </source>
</reference>
<feature type="transmembrane region" description="Helical" evidence="8">
    <location>
        <begin position="58"/>
        <end position="83"/>
    </location>
</feature>
<evidence type="ECO:0000256" key="8">
    <source>
        <dbReference type="RuleBase" id="RU363032"/>
    </source>
</evidence>
<comment type="caution">
    <text evidence="10">The sequence shown here is derived from an EMBL/GenBank/DDBJ whole genome shotgun (WGS) entry which is preliminary data.</text>
</comment>
<dbReference type="PANTHER" id="PTHR30614:SF0">
    <property type="entry name" value="L-CYSTINE TRANSPORT SYSTEM PERMEASE PROTEIN TCYL"/>
    <property type="match status" value="1"/>
</dbReference>
<proteinExistence type="inferred from homology"/>
<keyword evidence="3" id="KW-1003">Cell membrane</keyword>
<dbReference type="SUPFAM" id="SSF161098">
    <property type="entry name" value="MetI-like"/>
    <property type="match status" value="1"/>
</dbReference>
<feature type="domain" description="ABC transmembrane type-1" evidence="9">
    <location>
        <begin position="62"/>
        <end position="252"/>
    </location>
</feature>
<dbReference type="Gene3D" id="1.10.3720.10">
    <property type="entry name" value="MetI-like"/>
    <property type="match status" value="1"/>
</dbReference>
<name>A0A9W6QMS0_9PSEU</name>
<comment type="similarity">
    <text evidence="8">Belongs to the binding-protein-dependent transport system permease family.</text>
</comment>
<dbReference type="AlphaFoldDB" id="A0A9W6QMS0"/>
<evidence type="ECO:0000256" key="3">
    <source>
        <dbReference type="ARBA" id="ARBA00022475"/>
    </source>
</evidence>
<dbReference type="PROSITE" id="PS50928">
    <property type="entry name" value="ABC_TM1"/>
    <property type="match status" value="1"/>
</dbReference>
<dbReference type="InterPro" id="IPR000515">
    <property type="entry name" value="MetI-like"/>
</dbReference>
<dbReference type="GO" id="GO:0006865">
    <property type="term" value="P:amino acid transport"/>
    <property type="evidence" value="ECO:0007669"/>
    <property type="project" value="UniProtKB-KW"/>
</dbReference>
<evidence type="ECO:0000256" key="7">
    <source>
        <dbReference type="ARBA" id="ARBA00023136"/>
    </source>
</evidence>
<evidence type="ECO:0000259" key="9">
    <source>
        <dbReference type="PROSITE" id="PS50928"/>
    </source>
</evidence>
<feature type="transmembrane region" description="Helical" evidence="8">
    <location>
        <begin position="237"/>
        <end position="256"/>
    </location>
</feature>
<evidence type="ECO:0000256" key="6">
    <source>
        <dbReference type="ARBA" id="ARBA00022989"/>
    </source>
</evidence>
<keyword evidence="5" id="KW-0029">Amino-acid transport</keyword>
<feature type="transmembrane region" description="Helical" evidence="8">
    <location>
        <begin position="136"/>
        <end position="155"/>
    </location>
</feature>
<keyword evidence="4 8" id="KW-0812">Transmembrane</keyword>
<evidence type="ECO:0000256" key="4">
    <source>
        <dbReference type="ARBA" id="ARBA00022692"/>
    </source>
</evidence>
<dbReference type="CDD" id="cd06261">
    <property type="entry name" value="TM_PBP2"/>
    <property type="match status" value="1"/>
</dbReference>
<evidence type="ECO:0000313" key="11">
    <source>
        <dbReference type="Proteomes" id="UP001165042"/>
    </source>
</evidence>